<dbReference type="Proteomes" id="UP000541558">
    <property type="component" value="Unassembled WGS sequence"/>
</dbReference>
<dbReference type="AlphaFoldDB" id="A0A8H5F4T6"/>
<gene>
    <name evidence="4" type="ORF">D9611_005571</name>
</gene>
<sequence length="273" mass="28166">MHGYSLIKFVLLAFALGAAASPSSRLVAPEASATPTLIRRNGGEGNGGGRNDGNPSAPGSNGGQNGHWQQPGQTPSKTDNKSTGSQNSDNTKKTGNGNKNVGGGDHASNSQTGGKDTGKESGKGSTSTGGKEGGKAAENWDVGSTTTQPSNPQPSARLHTRRVVKKRDPKDMSGIELAQHVCPKDFFGCPIAEPGSLTALPANLDRLLNEGFECFDLKVDLRACGGCAALNKVHDCTTIPGAKGISCEEGTCMVQSCTDGYTLDTESNTCVRM</sequence>
<comment type="caution">
    <text evidence="4">The sequence shown here is derived from an EMBL/GenBank/DDBJ whole genome shotgun (WGS) entry which is preliminary data.</text>
</comment>
<evidence type="ECO:0000313" key="5">
    <source>
        <dbReference type="Proteomes" id="UP000541558"/>
    </source>
</evidence>
<keyword evidence="2" id="KW-0732">Signal</keyword>
<name>A0A8H5F4T6_9AGAR</name>
<dbReference type="EMBL" id="JAACJK010000166">
    <property type="protein sequence ID" value="KAF5323607.1"/>
    <property type="molecule type" value="Genomic_DNA"/>
</dbReference>
<reference evidence="4 5" key="1">
    <citation type="journal article" date="2020" name="ISME J.">
        <title>Uncovering the hidden diversity of litter-decomposition mechanisms in mushroom-forming fungi.</title>
        <authorList>
            <person name="Floudas D."/>
            <person name="Bentzer J."/>
            <person name="Ahren D."/>
            <person name="Johansson T."/>
            <person name="Persson P."/>
            <person name="Tunlid A."/>
        </authorList>
    </citation>
    <scope>NUCLEOTIDE SEQUENCE [LARGE SCALE GENOMIC DNA]</scope>
    <source>
        <strain evidence="4 5">CBS 175.51</strain>
    </source>
</reference>
<dbReference type="InterPro" id="IPR038955">
    <property type="entry name" value="PriA/CPL1_fungi"/>
</dbReference>
<protein>
    <recommendedName>
        <fullName evidence="3">Protein CPL1-like domain-containing protein</fullName>
    </recommendedName>
</protein>
<dbReference type="Pfam" id="PF21671">
    <property type="entry name" value="CPL1-like"/>
    <property type="match status" value="1"/>
</dbReference>
<dbReference type="InterPro" id="IPR048661">
    <property type="entry name" value="CPL1-like"/>
</dbReference>
<feature type="region of interest" description="Disordered" evidence="1">
    <location>
        <begin position="21"/>
        <end position="170"/>
    </location>
</feature>
<dbReference type="PANTHER" id="PTHR35192:SF2">
    <property type="entry name" value="APPLE DOMAIN-CONTAINING PROTEIN"/>
    <property type="match status" value="1"/>
</dbReference>
<evidence type="ECO:0000256" key="2">
    <source>
        <dbReference type="SAM" id="SignalP"/>
    </source>
</evidence>
<feature type="domain" description="Protein CPL1-like" evidence="3">
    <location>
        <begin position="212"/>
        <end position="271"/>
    </location>
</feature>
<dbReference type="PANTHER" id="PTHR35192">
    <property type="entry name" value="PROTEIN, PUTATIVE-RELATED"/>
    <property type="match status" value="1"/>
</dbReference>
<evidence type="ECO:0000313" key="4">
    <source>
        <dbReference type="EMBL" id="KAF5323607.1"/>
    </source>
</evidence>
<feature type="compositionally biased region" description="Polar residues" evidence="1">
    <location>
        <begin position="66"/>
        <end position="89"/>
    </location>
</feature>
<accession>A0A8H5F4T6</accession>
<keyword evidence="5" id="KW-1185">Reference proteome</keyword>
<organism evidence="4 5">
    <name type="scientific">Ephemerocybe angulata</name>
    <dbReference type="NCBI Taxonomy" id="980116"/>
    <lineage>
        <taxon>Eukaryota</taxon>
        <taxon>Fungi</taxon>
        <taxon>Dikarya</taxon>
        <taxon>Basidiomycota</taxon>
        <taxon>Agaricomycotina</taxon>
        <taxon>Agaricomycetes</taxon>
        <taxon>Agaricomycetidae</taxon>
        <taxon>Agaricales</taxon>
        <taxon>Agaricineae</taxon>
        <taxon>Psathyrellaceae</taxon>
        <taxon>Ephemerocybe</taxon>
    </lineage>
</organism>
<evidence type="ECO:0000256" key="1">
    <source>
        <dbReference type="SAM" id="MobiDB-lite"/>
    </source>
</evidence>
<feature type="chain" id="PRO_5035003050" description="Protein CPL1-like domain-containing protein" evidence="2">
    <location>
        <begin position="21"/>
        <end position="273"/>
    </location>
</feature>
<dbReference type="OrthoDB" id="439917at2759"/>
<feature type="compositionally biased region" description="Polar residues" evidence="1">
    <location>
        <begin position="142"/>
        <end position="154"/>
    </location>
</feature>
<feature type="signal peptide" evidence="2">
    <location>
        <begin position="1"/>
        <end position="20"/>
    </location>
</feature>
<evidence type="ECO:0000259" key="3">
    <source>
        <dbReference type="Pfam" id="PF21671"/>
    </source>
</evidence>
<proteinExistence type="predicted"/>